<protein>
    <submittedName>
        <fullName evidence="23">5-hydroxytryptamine receptor 3A-like</fullName>
    </submittedName>
</protein>
<evidence type="ECO:0000256" key="3">
    <source>
        <dbReference type="ARBA" id="ARBA00022692"/>
    </source>
</evidence>
<evidence type="ECO:0000256" key="12">
    <source>
        <dbReference type="ARBA" id="ARBA00023257"/>
    </source>
</evidence>
<keyword evidence="14 20" id="KW-0407">Ion channel</keyword>
<dbReference type="Gene3D" id="2.70.170.10">
    <property type="entry name" value="Neurotransmitter-gated ion-channel ligand-binding domain"/>
    <property type="match status" value="1"/>
</dbReference>
<feature type="chain" id="PRO_5034883973" evidence="20">
    <location>
        <begin position="22"/>
        <end position="444"/>
    </location>
</feature>
<dbReference type="Pfam" id="PF02931">
    <property type="entry name" value="Neur_chan_LBD"/>
    <property type="match status" value="1"/>
</dbReference>
<dbReference type="Ensembl" id="ENSNFUT00015032868.1">
    <property type="protein sequence ID" value="ENSNFUP00015031448.1"/>
    <property type="gene ID" value="ENSNFUG00015015369.1"/>
</dbReference>
<dbReference type="GeneTree" id="ENSGT00940000163471"/>
<evidence type="ECO:0000313" key="24">
    <source>
        <dbReference type="Proteomes" id="UP000694548"/>
    </source>
</evidence>
<evidence type="ECO:0000256" key="7">
    <source>
        <dbReference type="ARBA" id="ARBA00023065"/>
    </source>
</evidence>
<dbReference type="PROSITE" id="PS00236">
    <property type="entry name" value="NEUROTR_ION_CHANNEL"/>
    <property type="match status" value="1"/>
</dbReference>
<evidence type="ECO:0000256" key="5">
    <source>
        <dbReference type="ARBA" id="ARBA00022989"/>
    </source>
</evidence>
<feature type="domain" description="Neurotransmitter-gated ion-channel transmembrane" evidence="22">
    <location>
        <begin position="246"/>
        <end position="327"/>
    </location>
</feature>
<feature type="transmembrane region" description="Helical" evidence="20">
    <location>
        <begin position="271"/>
        <end position="288"/>
    </location>
</feature>
<evidence type="ECO:0000256" key="2">
    <source>
        <dbReference type="ARBA" id="ARBA00022475"/>
    </source>
</evidence>
<keyword evidence="10" id="KW-0675">Receptor</keyword>
<keyword evidence="13" id="KW-1071">Ligand-gated ion channel</keyword>
<comment type="catalytic activity">
    <reaction evidence="18">
        <text>Ca(2+)(in) = Ca(2+)(out)</text>
        <dbReference type="Rhea" id="RHEA:29671"/>
        <dbReference type="ChEBI" id="CHEBI:29108"/>
    </reaction>
</comment>
<evidence type="ECO:0000256" key="16">
    <source>
        <dbReference type="ARBA" id="ARBA00034430"/>
    </source>
</evidence>
<keyword evidence="8 20" id="KW-0472">Membrane</keyword>
<reference evidence="23" key="2">
    <citation type="submission" date="2025-09" db="UniProtKB">
        <authorList>
            <consortium name="Ensembl"/>
        </authorList>
    </citation>
    <scope>IDENTIFICATION</scope>
</reference>
<keyword evidence="3 20" id="KW-0812">Transmembrane</keyword>
<evidence type="ECO:0000313" key="23">
    <source>
        <dbReference type="Ensembl" id="ENSNFUP00015031448.1"/>
    </source>
</evidence>
<gene>
    <name evidence="23" type="primary">LOC107395818</name>
</gene>
<evidence type="ECO:0000259" key="21">
    <source>
        <dbReference type="Pfam" id="PF02931"/>
    </source>
</evidence>
<comment type="subcellular location">
    <subcellularLocation>
        <location evidence="15">Postsynaptic cell membrane</location>
        <topology evidence="15">Multi-pass membrane protein</topology>
    </subcellularLocation>
</comment>
<dbReference type="InterPro" id="IPR006201">
    <property type="entry name" value="Neur_channel"/>
</dbReference>
<keyword evidence="12" id="KW-0628">Postsynaptic cell membrane</keyword>
<evidence type="ECO:0000256" key="10">
    <source>
        <dbReference type="ARBA" id="ARBA00023170"/>
    </source>
</evidence>
<keyword evidence="24" id="KW-1185">Reference proteome</keyword>
<reference evidence="23" key="1">
    <citation type="submission" date="2025-08" db="UniProtKB">
        <authorList>
            <consortium name="Ensembl"/>
        </authorList>
    </citation>
    <scope>IDENTIFICATION</scope>
</reference>
<comment type="similarity">
    <text evidence="20">Belongs to the ligand-gated ion channel (TC 1.A.9) family.</text>
</comment>
<dbReference type="FunFam" id="2.70.170.10:FF:000017">
    <property type="entry name" value="5-hydroxytryptamine receptor 3A"/>
    <property type="match status" value="1"/>
</dbReference>
<feature type="transmembrane region" description="Helical" evidence="20">
    <location>
        <begin position="240"/>
        <end position="264"/>
    </location>
</feature>
<dbReference type="SUPFAM" id="SSF90112">
    <property type="entry name" value="Neurotransmitter-gated ion-channel transmembrane pore"/>
    <property type="match status" value="1"/>
</dbReference>
<dbReference type="AlphaFoldDB" id="A0A8C6MAJ2"/>
<dbReference type="Proteomes" id="UP000694548">
    <property type="component" value="Unassembled WGS sequence"/>
</dbReference>
<dbReference type="InterPro" id="IPR006029">
    <property type="entry name" value="Neurotrans-gated_channel_TM"/>
</dbReference>
<evidence type="ECO:0000256" key="1">
    <source>
        <dbReference type="ARBA" id="ARBA00022448"/>
    </source>
</evidence>
<dbReference type="InterPro" id="IPR036719">
    <property type="entry name" value="Neuro-gated_channel_TM_sf"/>
</dbReference>
<dbReference type="KEGG" id="nfu:107395818"/>
<dbReference type="SUPFAM" id="SSF63712">
    <property type="entry name" value="Nicotinic receptor ligand binding domain-like"/>
    <property type="match status" value="1"/>
</dbReference>
<evidence type="ECO:0000256" key="8">
    <source>
        <dbReference type="ARBA" id="ARBA00023136"/>
    </source>
</evidence>
<dbReference type="OMA" id="NITNGWR"/>
<evidence type="ECO:0000256" key="20">
    <source>
        <dbReference type="RuleBase" id="RU000687"/>
    </source>
</evidence>
<dbReference type="InterPro" id="IPR006202">
    <property type="entry name" value="Neur_chan_lig-bd"/>
</dbReference>
<dbReference type="GO" id="GO:0005230">
    <property type="term" value="F:extracellular ligand-gated monoatomic ion channel activity"/>
    <property type="evidence" value="ECO:0007669"/>
    <property type="project" value="InterPro"/>
</dbReference>
<evidence type="ECO:0000256" key="19">
    <source>
        <dbReference type="ARBA" id="ARBA00037540"/>
    </source>
</evidence>
<feature type="transmembrane region" description="Helical" evidence="20">
    <location>
        <begin position="412"/>
        <end position="435"/>
    </location>
</feature>
<feature type="transmembrane region" description="Helical" evidence="20">
    <location>
        <begin position="300"/>
        <end position="329"/>
    </location>
</feature>
<dbReference type="GO" id="GO:0045211">
    <property type="term" value="C:postsynaptic membrane"/>
    <property type="evidence" value="ECO:0007669"/>
    <property type="project" value="UniProtKB-SubCell"/>
</dbReference>
<keyword evidence="6" id="KW-0770">Synapse</keyword>
<evidence type="ECO:0000259" key="22">
    <source>
        <dbReference type="Pfam" id="PF02932"/>
    </source>
</evidence>
<keyword evidence="2" id="KW-1003">Cell membrane</keyword>
<feature type="domain" description="Neurotransmitter-gated ion-channel ligand-binding" evidence="21">
    <location>
        <begin position="45"/>
        <end position="239"/>
    </location>
</feature>
<comment type="catalytic activity">
    <reaction evidence="16">
        <text>K(+)(in) = K(+)(out)</text>
        <dbReference type="Rhea" id="RHEA:29463"/>
        <dbReference type="ChEBI" id="CHEBI:29103"/>
    </reaction>
</comment>
<dbReference type="Pfam" id="PF02932">
    <property type="entry name" value="Neur_chan_memb"/>
    <property type="match status" value="1"/>
</dbReference>
<evidence type="ECO:0000256" key="4">
    <source>
        <dbReference type="ARBA" id="ARBA00022729"/>
    </source>
</evidence>
<keyword evidence="7 20" id="KW-0406">Ion transport</keyword>
<proteinExistence type="inferred from homology"/>
<name>A0A8C6MAJ2_NOTFU</name>
<dbReference type="InterPro" id="IPR036734">
    <property type="entry name" value="Neur_chan_lig-bd_sf"/>
</dbReference>
<evidence type="ECO:0000256" key="6">
    <source>
        <dbReference type="ARBA" id="ARBA00023018"/>
    </source>
</evidence>
<sequence length="444" mass="50651">MAARRVLVFLAFISAFSSSQASDCSYNQLLDYLNVTASDSLLGISRPVKDWTRTTHVQLETSLYGIVDVDEKFQTVTCDIWVKMFWTNEFLTWDRSEFCGINSLTLPRSLIWIPDISIQEDVSDSQTVVEDAFVTLYYHGLINGNMRQHLTFTCQLDIFRFPFDEQQCNVTFFSMSSDDKSIKLGTMTNFTNIPQHLDEITKAQGEWKLKATHHFEYTVVADGIPQSKLVYMVTLQRKPFLYVINLILPLLFLLVLDLGSFFITEGKGEKLGFKVTILLSIFVLLLILKDILPSTEENLPMIAIYCVAIFTLVWISVLETMLVSFLMSLDGPYEERARSSGLRVNILLVADDDHKEPAGVGDKVPPEKVLSPVDPPGDSDMLKLILDKVKSVQLESKRKNKVKRWSGGCRRLAKIFDCVFTSVYFLTTAAFQIWIFSNWNKPRF</sequence>
<keyword evidence="11" id="KW-0325">Glycoprotein</keyword>
<evidence type="ECO:0000256" key="17">
    <source>
        <dbReference type="ARBA" id="ARBA00036239"/>
    </source>
</evidence>
<evidence type="ECO:0000256" key="15">
    <source>
        <dbReference type="ARBA" id="ARBA00034104"/>
    </source>
</evidence>
<keyword evidence="5 20" id="KW-1133">Transmembrane helix</keyword>
<comment type="catalytic activity">
    <reaction evidence="17">
        <text>Na(+)(in) = Na(+)(out)</text>
        <dbReference type="Rhea" id="RHEA:34963"/>
        <dbReference type="ChEBI" id="CHEBI:29101"/>
    </reaction>
</comment>
<evidence type="ECO:0000256" key="18">
    <source>
        <dbReference type="ARBA" id="ARBA00036634"/>
    </source>
</evidence>
<organism evidence="23 24">
    <name type="scientific">Nothobranchius furzeri</name>
    <name type="common">Turquoise killifish</name>
    <dbReference type="NCBI Taxonomy" id="105023"/>
    <lineage>
        <taxon>Eukaryota</taxon>
        <taxon>Metazoa</taxon>
        <taxon>Chordata</taxon>
        <taxon>Craniata</taxon>
        <taxon>Vertebrata</taxon>
        <taxon>Euteleostomi</taxon>
        <taxon>Actinopterygii</taxon>
        <taxon>Neopterygii</taxon>
        <taxon>Teleostei</taxon>
        <taxon>Neoteleostei</taxon>
        <taxon>Acanthomorphata</taxon>
        <taxon>Ovalentaria</taxon>
        <taxon>Atherinomorphae</taxon>
        <taxon>Cyprinodontiformes</taxon>
        <taxon>Nothobranchiidae</taxon>
        <taxon>Nothobranchius</taxon>
    </lineage>
</organism>
<feature type="signal peptide" evidence="20">
    <location>
        <begin position="1"/>
        <end position="21"/>
    </location>
</feature>
<evidence type="ECO:0000256" key="9">
    <source>
        <dbReference type="ARBA" id="ARBA00023157"/>
    </source>
</evidence>
<dbReference type="GO" id="GO:0004888">
    <property type="term" value="F:transmembrane signaling receptor activity"/>
    <property type="evidence" value="ECO:0007669"/>
    <property type="project" value="InterPro"/>
</dbReference>
<keyword evidence="4 20" id="KW-0732">Signal</keyword>
<dbReference type="PRINTS" id="PR00252">
    <property type="entry name" value="NRIONCHANNEL"/>
</dbReference>
<evidence type="ECO:0000256" key="13">
    <source>
        <dbReference type="ARBA" id="ARBA00023286"/>
    </source>
</evidence>
<dbReference type="OrthoDB" id="6097796at2759"/>
<keyword evidence="1 20" id="KW-0813">Transport</keyword>
<dbReference type="InterPro" id="IPR038050">
    <property type="entry name" value="Neuro_actylchol_rec"/>
</dbReference>
<accession>A0A8C6MAJ2</accession>
<evidence type="ECO:0000256" key="11">
    <source>
        <dbReference type="ARBA" id="ARBA00023180"/>
    </source>
</evidence>
<dbReference type="PANTHER" id="PTHR18945">
    <property type="entry name" value="NEUROTRANSMITTER GATED ION CHANNEL"/>
    <property type="match status" value="1"/>
</dbReference>
<keyword evidence="9" id="KW-1015">Disulfide bond</keyword>
<dbReference type="InterPro" id="IPR018000">
    <property type="entry name" value="Neurotransmitter_ion_chnl_CS"/>
</dbReference>
<dbReference type="Gene3D" id="1.20.58.390">
    <property type="entry name" value="Neurotransmitter-gated ion-channel transmembrane domain"/>
    <property type="match status" value="1"/>
</dbReference>
<comment type="function">
    <text evidence="19">Forms serotonin (5-hydroxytryptamine/5-HT3)-activated cation-selective channel complexes, which when activated cause fast, depolarizing responses in neurons.</text>
</comment>
<evidence type="ECO:0000256" key="14">
    <source>
        <dbReference type="ARBA" id="ARBA00023303"/>
    </source>
</evidence>